<sequence>MDWGEIKLGDLSGWAQFAGGIGSIVAAWMIARSQQKAVERAQEAERQIKAIAIASAVSREMEEFALQLPKLEWVIGVLKSLGSGGSRDINYGQLRIEGLVVLSSLRPELYVLGPEVAAAALLLLTEKAALEQWISDLPKGGRGQAIMQKSNLKALIDYHSRMAEYLSVAQQGMGVILDEGARFVPRFGKRRSLRDVIARRH</sequence>
<dbReference type="AlphaFoldDB" id="A0A2K9NDQ3"/>
<dbReference type="EMBL" id="CP025611">
    <property type="protein sequence ID" value="AUN31263.1"/>
    <property type="molecule type" value="Genomic_DNA"/>
</dbReference>
<evidence type="ECO:0000313" key="2">
    <source>
        <dbReference type="Proteomes" id="UP000234752"/>
    </source>
</evidence>
<organism evidence="1 2">
    <name type="scientific">Niveispirillum cyanobacteriorum</name>
    <dbReference type="NCBI Taxonomy" id="1612173"/>
    <lineage>
        <taxon>Bacteria</taxon>
        <taxon>Pseudomonadati</taxon>
        <taxon>Pseudomonadota</taxon>
        <taxon>Alphaproteobacteria</taxon>
        <taxon>Rhodospirillales</taxon>
        <taxon>Azospirillaceae</taxon>
        <taxon>Niveispirillum</taxon>
    </lineage>
</organism>
<gene>
    <name evidence="1" type="ORF">C0V82_14225</name>
</gene>
<dbReference type="KEGG" id="ncb:C0V82_14225"/>
<dbReference type="Proteomes" id="UP000234752">
    <property type="component" value="Chromosome eg_1"/>
</dbReference>
<accession>A0A2K9NDQ3</accession>
<dbReference type="RefSeq" id="WP_102112870.1">
    <property type="nucleotide sequence ID" value="NZ_BMGN01000005.1"/>
</dbReference>
<reference evidence="1 2" key="1">
    <citation type="submission" date="2017-12" db="EMBL/GenBank/DDBJ databases">
        <title>Genomes of bacteria within cyanobacterial aggregates.</title>
        <authorList>
            <person name="Cai H."/>
        </authorList>
    </citation>
    <scope>NUCLEOTIDE SEQUENCE [LARGE SCALE GENOMIC DNA]</scope>
    <source>
        <strain evidence="1 2">TH16</strain>
    </source>
</reference>
<name>A0A2K9NDQ3_9PROT</name>
<keyword evidence="2" id="KW-1185">Reference proteome</keyword>
<protein>
    <submittedName>
        <fullName evidence="1">Uncharacterized protein</fullName>
    </submittedName>
</protein>
<proteinExistence type="predicted"/>
<evidence type="ECO:0000313" key="1">
    <source>
        <dbReference type="EMBL" id="AUN31263.1"/>
    </source>
</evidence>